<comment type="caution">
    <text evidence="2">The sequence shown here is derived from an EMBL/GenBank/DDBJ whole genome shotgun (WGS) entry which is preliminary data.</text>
</comment>
<accession>A0AAD6Y6M6</accession>
<protein>
    <submittedName>
        <fullName evidence="2">Uncharacterized protein</fullName>
    </submittedName>
</protein>
<evidence type="ECO:0000256" key="1">
    <source>
        <dbReference type="SAM" id="MobiDB-lite"/>
    </source>
</evidence>
<reference evidence="2" key="1">
    <citation type="submission" date="2023-03" db="EMBL/GenBank/DDBJ databases">
        <title>Massive genome expansion in bonnet fungi (Mycena s.s.) driven by repeated elements and novel gene families across ecological guilds.</title>
        <authorList>
            <consortium name="Lawrence Berkeley National Laboratory"/>
            <person name="Harder C.B."/>
            <person name="Miyauchi S."/>
            <person name="Viragh M."/>
            <person name="Kuo A."/>
            <person name="Thoen E."/>
            <person name="Andreopoulos B."/>
            <person name="Lu D."/>
            <person name="Skrede I."/>
            <person name="Drula E."/>
            <person name="Henrissat B."/>
            <person name="Morin E."/>
            <person name="Kohler A."/>
            <person name="Barry K."/>
            <person name="LaButti K."/>
            <person name="Morin E."/>
            <person name="Salamov A."/>
            <person name="Lipzen A."/>
            <person name="Mereny Z."/>
            <person name="Hegedus B."/>
            <person name="Baldrian P."/>
            <person name="Stursova M."/>
            <person name="Weitz H."/>
            <person name="Taylor A."/>
            <person name="Grigoriev I.V."/>
            <person name="Nagy L.G."/>
            <person name="Martin F."/>
            <person name="Kauserud H."/>
        </authorList>
    </citation>
    <scope>NUCLEOTIDE SEQUENCE</scope>
    <source>
        <strain evidence="2">9144</strain>
    </source>
</reference>
<dbReference type="Proteomes" id="UP001219525">
    <property type="component" value="Unassembled WGS sequence"/>
</dbReference>
<dbReference type="AlphaFoldDB" id="A0AAD6Y6M6"/>
<organism evidence="2 3">
    <name type="scientific">Mycena pura</name>
    <dbReference type="NCBI Taxonomy" id="153505"/>
    <lineage>
        <taxon>Eukaryota</taxon>
        <taxon>Fungi</taxon>
        <taxon>Dikarya</taxon>
        <taxon>Basidiomycota</taxon>
        <taxon>Agaricomycotina</taxon>
        <taxon>Agaricomycetes</taxon>
        <taxon>Agaricomycetidae</taxon>
        <taxon>Agaricales</taxon>
        <taxon>Marasmiineae</taxon>
        <taxon>Mycenaceae</taxon>
        <taxon>Mycena</taxon>
    </lineage>
</organism>
<keyword evidence="3" id="KW-1185">Reference proteome</keyword>
<name>A0AAD6Y6M6_9AGAR</name>
<feature type="region of interest" description="Disordered" evidence="1">
    <location>
        <begin position="79"/>
        <end position="126"/>
    </location>
</feature>
<feature type="compositionally biased region" description="Basic and acidic residues" evidence="1">
    <location>
        <begin position="98"/>
        <end position="116"/>
    </location>
</feature>
<evidence type="ECO:0000313" key="3">
    <source>
        <dbReference type="Proteomes" id="UP001219525"/>
    </source>
</evidence>
<sequence length="168" mass="18702">MRLLGVGLASTSSGSFLVTKAKATHLELDRMGAPVFEWIPEQLPKNSEGQNAQLVVQNLAMGKLKVALFEKEGSKKSDRRILFPGGKGRHLTAPEAIAQKREMENARKQEDDEREVKKAKREARKAEKARIEVEWKVMLAEHSAAVEAWVGRCAELKMAGTRAKDLPK</sequence>
<proteinExistence type="predicted"/>
<evidence type="ECO:0000313" key="2">
    <source>
        <dbReference type="EMBL" id="KAJ7193707.1"/>
    </source>
</evidence>
<gene>
    <name evidence="2" type="ORF">GGX14DRAFT_537502</name>
</gene>
<dbReference type="EMBL" id="JARJCW010000105">
    <property type="protein sequence ID" value="KAJ7193707.1"/>
    <property type="molecule type" value="Genomic_DNA"/>
</dbReference>